<dbReference type="RefSeq" id="WP_306726984.1">
    <property type="nucleotide sequence ID" value="NZ_JAVDDT010000001.1"/>
</dbReference>
<name>A0ABU0W3B0_9GAMM</name>
<dbReference type="InterPro" id="IPR009875">
    <property type="entry name" value="PilZ_domain"/>
</dbReference>
<dbReference type="SUPFAM" id="SSF141371">
    <property type="entry name" value="PilZ domain-like"/>
    <property type="match status" value="1"/>
</dbReference>
<keyword evidence="6" id="KW-0282">Flagellum</keyword>
<evidence type="ECO:0000259" key="4">
    <source>
        <dbReference type="Pfam" id="PF07238"/>
    </source>
</evidence>
<keyword evidence="3" id="KW-0975">Bacterial flagellum</keyword>
<dbReference type="Pfam" id="PF07238">
    <property type="entry name" value="PilZ"/>
    <property type="match status" value="1"/>
</dbReference>
<organism evidence="6 7">
    <name type="scientific">Natronospira bacteriovora</name>
    <dbReference type="NCBI Taxonomy" id="3069753"/>
    <lineage>
        <taxon>Bacteria</taxon>
        <taxon>Pseudomonadati</taxon>
        <taxon>Pseudomonadota</taxon>
        <taxon>Gammaproteobacteria</taxon>
        <taxon>Natronospirales</taxon>
        <taxon>Natronospiraceae</taxon>
        <taxon>Natronospira</taxon>
    </lineage>
</organism>
<keyword evidence="6" id="KW-0969">Cilium</keyword>
<sequence>MARDDKENPEYEPLSERQTARIRQLLIRLRDQRSLLNARFQGRREKYGTLLIDADLEKGELLFDELTPTDGDRLVRLHGRFQVVGHLDGAEITFPVKVIRREVHDGLGCYRTTLPDTIRYHQRRRAFRVEVPARPPSRIVLATPEGAWFEGRLADISITGAGFQINTDKADELPEGTHCECHLDLPSGTVETPAEIRFNKPITDSNRSRLGLQFTRIQPADRRRIEKFVVQLQRRMLKQQR</sequence>
<protein>
    <submittedName>
        <fullName evidence="6">Flagellar brake protein</fullName>
    </submittedName>
</protein>
<feature type="domain" description="Type III secretion system flagellar brake protein YcgR PilZN" evidence="5">
    <location>
        <begin position="18"/>
        <end position="118"/>
    </location>
</feature>
<dbReference type="Proteomes" id="UP001239019">
    <property type="component" value="Unassembled WGS sequence"/>
</dbReference>
<dbReference type="Gene3D" id="2.40.10.220">
    <property type="entry name" value="predicted glycosyltransferase like domains"/>
    <property type="match status" value="1"/>
</dbReference>
<evidence type="ECO:0000256" key="1">
    <source>
        <dbReference type="ARBA" id="ARBA00022636"/>
    </source>
</evidence>
<dbReference type="InterPro" id="IPR012349">
    <property type="entry name" value="Split_barrel_FMN-bd"/>
</dbReference>
<dbReference type="Pfam" id="PF07317">
    <property type="entry name" value="PilZN"/>
    <property type="match status" value="1"/>
</dbReference>
<feature type="domain" description="PilZ" evidence="4">
    <location>
        <begin position="122"/>
        <end position="230"/>
    </location>
</feature>
<dbReference type="InterPro" id="IPR009926">
    <property type="entry name" value="T3SS_YcgR_PilZN"/>
</dbReference>
<proteinExistence type="predicted"/>
<evidence type="ECO:0000313" key="6">
    <source>
        <dbReference type="EMBL" id="MDQ2068499.1"/>
    </source>
</evidence>
<evidence type="ECO:0000256" key="3">
    <source>
        <dbReference type="ARBA" id="ARBA00023143"/>
    </source>
</evidence>
<evidence type="ECO:0000313" key="7">
    <source>
        <dbReference type="Proteomes" id="UP001239019"/>
    </source>
</evidence>
<reference evidence="6 7" key="1">
    <citation type="submission" date="2023-08" db="EMBL/GenBank/DDBJ databases">
        <title>Whole-genome sequencing of halo(alkali)philic microorganisms from hypersaline lakes.</title>
        <authorList>
            <person name="Sorokin D.Y."/>
            <person name="Abbas B."/>
            <person name="Merkel A.Y."/>
        </authorList>
    </citation>
    <scope>NUCLEOTIDE SEQUENCE [LARGE SCALE GENOMIC DNA]</scope>
    <source>
        <strain evidence="6 7">AB-CW4</strain>
    </source>
</reference>
<dbReference type="EMBL" id="JAVDDT010000001">
    <property type="protein sequence ID" value="MDQ2068499.1"/>
    <property type="molecule type" value="Genomic_DNA"/>
</dbReference>
<comment type="caution">
    <text evidence="6">The sequence shown here is derived from an EMBL/GenBank/DDBJ whole genome shotgun (WGS) entry which is preliminary data.</text>
</comment>
<keyword evidence="1" id="KW-0973">c-di-GMP</keyword>
<keyword evidence="7" id="KW-1185">Reference proteome</keyword>
<gene>
    <name evidence="6" type="ORF">RBH19_01260</name>
</gene>
<evidence type="ECO:0000256" key="2">
    <source>
        <dbReference type="ARBA" id="ARBA00022741"/>
    </source>
</evidence>
<accession>A0ABU0W3B0</accession>
<keyword evidence="2" id="KW-0547">Nucleotide-binding</keyword>
<keyword evidence="6" id="KW-0966">Cell projection</keyword>
<evidence type="ECO:0000259" key="5">
    <source>
        <dbReference type="Pfam" id="PF07317"/>
    </source>
</evidence>
<dbReference type="Gene3D" id="2.30.110.10">
    <property type="entry name" value="Electron Transport, Fmn-binding Protein, Chain A"/>
    <property type="match status" value="1"/>
</dbReference>